<name>A0ABW1I8B4_9PSEU</name>
<dbReference type="InterPro" id="IPR055568">
    <property type="entry name" value="DUF7144"/>
</dbReference>
<dbReference type="RefSeq" id="WP_379566119.1">
    <property type="nucleotide sequence ID" value="NZ_JBHSQK010000026.1"/>
</dbReference>
<keyword evidence="1" id="KW-0472">Membrane</keyword>
<protein>
    <recommendedName>
        <fullName evidence="2">DUF7144 domain-containing protein</fullName>
    </recommendedName>
</protein>
<evidence type="ECO:0000259" key="2">
    <source>
        <dbReference type="Pfam" id="PF23636"/>
    </source>
</evidence>
<proteinExistence type="predicted"/>
<evidence type="ECO:0000313" key="3">
    <source>
        <dbReference type="EMBL" id="MFC5949038.1"/>
    </source>
</evidence>
<feature type="transmembrane region" description="Helical" evidence="1">
    <location>
        <begin position="120"/>
        <end position="139"/>
    </location>
</feature>
<dbReference type="Pfam" id="PF23636">
    <property type="entry name" value="DUF7144"/>
    <property type="match status" value="1"/>
</dbReference>
<gene>
    <name evidence="3" type="ORF">ACFQH9_12225</name>
</gene>
<accession>A0ABW1I8B4</accession>
<feature type="transmembrane region" description="Helical" evidence="1">
    <location>
        <begin position="98"/>
        <end position="114"/>
    </location>
</feature>
<evidence type="ECO:0000256" key="1">
    <source>
        <dbReference type="SAM" id="Phobius"/>
    </source>
</evidence>
<comment type="caution">
    <text evidence="3">The sequence shown here is derived from an EMBL/GenBank/DDBJ whole genome shotgun (WGS) entry which is preliminary data.</text>
</comment>
<evidence type="ECO:0000313" key="4">
    <source>
        <dbReference type="Proteomes" id="UP001596119"/>
    </source>
</evidence>
<feature type="transmembrane region" description="Helical" evidence="1">
    <location>
        <begin position="71"/>
        <end position="91"/>
    </location>
</feature>
<keyword evidence="4" id="KW-1185">Reference proteome</keyword>
<sequence length="144" mass="15259">MSTHATPHRAGPAADTTTADSGWTTTFALFAAVLMMLAGALGVLTGIAAILHDEVYVRTPQYLYTLDLTTWGWVHLVLAVLLVAAGAGVLWGATWARAVGIVAAAINLVAHFAFLPYFPVWALVIIALDVLVIWALAVYRGETA</sequence>
<organism evidence="3 4">
    <name type="scientific">Pseudonocardia lutea</name>
    <dbReference type="NCBI Taxonomy" id="2172015"/>
    <lineage>
        <taxon>Bacteria</taxon>
        <taxon>Bacillati</taxon>
        <taxon>Actinomycetota</taxon>
        <taxon>Actinomycetes</taxon>
        <taxon>Pseudonocardiales</taxon>
        <taxon>Pseudonocardiaceae</taxon>
        <taxon>Pseudonocardia</taxon>
    </lineage>
</organism>
<keyword evidence="1" id="KW-0812">Transmembrane</keyword>
<reference evidence="4" key="1">
    <citation type="journal article" date="2019" name="Int. J. Syst. Evol. Microbiol.">
        <title>The Global Catalogue of Microorganisms (GCM) 10K type strain sequencing project: providing services to taxonomists for standard genome sequencing and annotation.</title>
        <authorList>
            <consortium name="The Broad Institute Genomics Platform"/>
            <consortium name="The Broad Institute Genome Sequencing Center for Infectious Disease"/>
            <person name="Wu L."/>
            <person name="Ma J."/>
        </authorList>
    </citation>
    <scope>NUCLEOTIDE SEQUENCE [LARGE SCALE GENOMIC DNA]</scope>
    <source>
        <strain evidence="4">CGMCC 4.7397</strain>
    </source>
</reference>
<keyword evidence="1" id="KW-1133">Transmembrane helix</keyword>
<feature type="transmembrane region" description="Helical" evidence="1">
    <location>
        <begin position="27"/>
        <end position="51"/>
    </location>
</feature>
<dbReference type="EMBL" id="JBHSQK010000026">
    <property type="protein sequence ID" value="MFC5949038.1"/>
    <property type="molecule type" value="Genomic_DNA"/>
</dbReference>
<feature type="domain" description="DUF7144" evidence="2">
    <location>
        <begin position="28"/>
        <end position="140"/>
    </location>
</feature>
<dbReference type="Proteomes" id="UP001596119">
    <property type="component" value="Unassembled WGS sequence"/>
</dbReference>